<dbReference type="KEGG" id="mend:L6E24_12790"/>
<organism evidence="8 9">
    <name type="scientific">Methanoplanus endosymbiosus</name>
    <dbReference type="NCBI Taxonomy" id="33865"/>
    <lineage>
        <taxon>Archaea</taxon>
        <taxon>Methanobacteriati</taxon>
        <taxon>Methanobacteriota</taxon>
        <taxon>Stenosarchaea group</taxon>
        <taxon>Methanomicrobia</taxon>
        <taxon>Methanomicrobiales</taxon>
        <taxon>Methanomicrobiaceae</taxon>
        <taxon>Methanoplanus</taxon>
    </lineage>
</organism>
<evidence type="ECO:0000256" key="1">
    <source>
        <dbReference type="ARBA" id="ARBA00001946"/>
    </source>
</evidence>
<dbReference type="Gene3D" id="3.40.50.1010">
    <property type="entry name" value="5'-nuclease"/>
    <property type="match status" value="1"/>
</dbReference>
<dbReference type="GO" id="GO:0016787">
    <property type="term" value="F:hydrolase activity"/>
    <property type="evidence" value="ECO:0007669"/>
    <property type="project" value="UniProtKB-KW"/>
</dbReference>
<protein>
    <submittedName>
        <fullName evidence="8">Type II toxin-antitoxin system VapC family toxin</fullName>
    </submittedName>
</protein>
<dbReference type="InterPro" id="IPR002716">
    <property type="entry name" value="PIN_dom"/>
</dbReference>
<keyword evidence="9" id="KW-1185">Reference proteome</keyword>
<proteinExistence type="inferred from homology"/>
<dbReference type="RefSeq" id="WP_257742365.1">
    <property type="nucleotide sequence ID" value="NZ_CP096115.1"/>
</dbReference>
<keyword evidence="5" id="KW-0460">Magnesium</keyword>
<dbReference type="AlphaFoldDB" id="A0A9E7PLP5"/>
<evidence type="ECO:0000256" key="2">
    <source>
        <dbReference type="ARBA" id="ARBA00022722"/>
    </source>
</evidence>
<dbReference type="CDD" id="cd09881">
    <property type="entry name" value="PIN_VapC4-5_FitB-like"/>
    <property type="match status" value="1"/>
</dbReference>
<dbReference type="EMBL" id="CP096115">
    <property type="protein sequence ID" value="UUX92215.1"/>
    <property type="molecule type" value="Genomic_DNA"/>
</dbReference>
<keyword evidence="2" id="KW-0540">Nuclease</keyword>
<comment type="cofactor">
    <cofactor evidence="1">
        <name>Mg(2+)</name>
        <dbReference type="ChEBI" id="CHEBI:18420"/>
    </cofactor>
</comment>
<dbReference type="GO" id="GO:0046872">
    <property type="term" value="F:metal ion binding"/>
    <property type="evidence" value="ECO:0007669"/>
    <property type="project" value="UniProtKB-KW"/>
</dbReference>
<dbReference type="PANTHER" id="PTHR33653:SF1">
    <property type="entry name" value="RIBONUCLEASE VAPC2"/>
    <property type="match status" value="1"/>
</dbReference>
<dbReference type="GeneID" id="74308594"/>
<evidence type="ECO:0000256" key="5">
    <source>
        <dbReference type="ARBA" id="ARBA00022842"/>
    </source>
</evidence>
<dbReference type="Proteomes" id="UP001060368">
    <property type="component" value="Chromosome"/>
</dbReference>
<reference evidence="8" key="1">
    <citation type="submission" date="2022-04" db="EMBL/GenBank/DDBJ databases">
        <title>Complete genome of Methanoplanus endosymbiosus DSM 3599.</title>
        <authorList>
            <person name="Chen S.-C."/>
            <person name="You Y.-T."/>
            <person name="Zhou Y.-Z."/>
            <person name="Lai M.-C."/>
        </authorList>
    </citation>
    <scope>NUCLEOTIDE SEQUENCE</scope>
    <source>
        <strain evidence="8">DSM 3599</strain>
    </source>
</reference>
<dbReference type="InterPro" id="IPR029060">
    <property type="entry name" value="PIN-like_dom_sf"/>
</dbReference>
<dbReference type="GO" id="GO:0004518">
    <property type="term" value="F:nuclease activity"/>
    <property type="evidence" value="ECO:0007669"/>
    <property type="project" value="UniProtKB-KW"/>
</dbReference>
<comment type="similarity">
    <text evidence="6">Belongs to the PINc/VapC protein family.</text>
</comment>
<dbReference type="PANTHER" id="PTHR33653">
    <property type="entry name" value="RIBONUCLEASE VAPC2"/>
    <property type="match status" value="1"/>
</dbReference>
<evidence type="ECO:0000256" key="6">
    <source>
        <dbReference type="ARBA" id="ARBA00038093"/>
    </source>
</evidence>
<evidence type="ECO:0000259" key="7">
    <source>
        <dbReference type="Pfam" id="PF01850"/>
    </source>
</evidence>
<gene>
    <name evidence="8" type="ORF">L6E24_12790</name>
</gene>
<sequence length="136" mass="15246">MIVIDSTFLVDLMRSQNNSRHKKSLANLESIISSGEAFGTTFINVFELYNGAYKSDDIDNSIKKINDILSVIPVFELNNDYYQAYGELSARLEKKGTPIGKFDKLIAAIALYHGAKVLTNNTKDFSRVPTLEIINH</sequence>
<feature type="domain" description="PIN" evidence="7">
    <location>
        <begin position="2"/>
        <end position="129"/>
    </location>
</feature>
<evidence type="ECO:0000313" key="8">
    <source>
        <dbReference type="EMBL" id="UUX92215.1"/>
    </source>
</evidence>
<dbReference type="SUPFAM" id="SSF88723">
    <property type="entry name" value="PIN domain-like"/>
    <property type="match status" value="1"/>
</dbReference>
<keyword evidence="3" id="KW-0479">Metal-binding</keyword>
<evidence type="ECO:0000313" key="9">
    <source>
        <dbReference type="Proteomes" id="UP001060368"/>
    </source>
</evidence>
<dbReference type="Pfam" id="PF01850">
    <property type="entry name" value="PIN"/>
    <property type="match status" value="1"/>
</dbReference>
<name>A0A9E7PLP5_9EURY</name>
<evidence type="ECO:0000256" key="4">
    <source>
        <dbReference type="ARBA" id="ARBA00022801"/>
    </source>
</evidence>
<dbReference type="InterPro" id="IPR050556">
    <property type="entry name" value="Type_II_TA_system_RNase"/>
</dbReference>
<keyword evidence="4" id="KW-0378">Hydrolase</keyword>
<evidence type="ECO:0000256" key="3">
    <source>
        <dbReference type="ARBA" id="ARBA00022723"/>
    </source>
</evidence>
<accession>A0A9E7PLP5</accession>